<organism evidence="6 7">
    <name type="scientific">Frankia umida</name>
    <dbReference type="NCBI Taxonomy" id="573489"/>
    <lineage>
        <taxon>Bacteria</taxon>
        <taxon>Bacillati</taxon>
        <taxon>Actinomycetota</taxon>
        <taxon>Actinomycetes</taxon>
        <taxon>Frankiales</taxon>
        <taxon>Frankiaceae</taxon>
        <taxon>Frankia</taxon>
    </lineage>
</organism>
<keyword evidence="4" id="KW-0378">Hydrolase</keyword>
<evidence type="ECO:0000256" key="3">
    <source>
        <dbReference type="ARBA" id="ARBA00023200"/>
    </source>
</evidence>
<evidence type="ECO:0000313" key="6">
    <source>
        <dbReference type="EMBL" id="MCK9876789.1"/>
    </source>
</evidence>
<keyword evidence="4" id="KW-0326">Glycosidase</keyword>
<dbReference type="InterPro" id="IPR023347">
    <property type="entry name" value="Lysozyme_dom_sf"/>
</dbReference>
<evidence type="ECO:0000256" key="2">
    <source>
        <dbReference type="ARBA" id="ARBA00022638"/>
    </source>
</evidence>
<dbReference type="Proteomes" id="UP001201873">
    <property type="component" value="Unassembled WGS sequence"/>
</dbReference>
<protein>
    <recommendedName>
        <fullName evidence="4">Lysozyme</fullName>
        <ecNumber evidence="4">3.2.1.17</ecNumber>
    </recommendedName>
</protein>
<dbReference type="RefSeq" id="WP_248825074.1">
    <property type="nucleotide sequence ID" value="NZ_JALKFT010000012.1"/>
</dbReference>
<keyword evidence="3" id="KW-1035">Host cytoplasm</keyword>
<keyword evidence="2 4" id="KW-0081">Bacteriolytic enzyme</keyword>
<accession>A0ABT0JZQ6</accession>
<comment type="caution">
    <text evidence="6">The sequence shown here is derived from an EMBL/GenBank/DDBJ whole genome shotgun (WGS) entry which is preliminary data.</text>
</comment>
<evidence type="ECO:0000256" key="4">
    <source>
        <dbReference type="RuleBase" id="RU003788"/>
    </source>
</evidence>
<feature type="chain" id="PRO_5047528994" description="Lysozyme" evidence="5">
    <location>
        <begin position="22"/>
        <end position="215"/>
    </location>
</feature>
<dbReference type="EMBL" id="JALKFT010000012">
    <property type="protein sequence ID" value="MCK9876789.1"/>
    <property type="molecule type" value="Genomic_DNA"/>
</dbReference>
<keyword evidence="5" id="KW-0732">Signal</keyword>
<evidence type="ECO:0000313" key="7">
    <source>
        <dbReference type="Proteomes" id="UP001201873"/>
    </source>
</evidence>
<gene>
    <name evidence="6" type="ORF">MXD59_13540</name>
</gene>
<keyword evidence="7" id="KW-1185">Reference proteome</keyword>
<sequence>MLALGLALTIAGAGVVESASAAVAAVPSALPGASPAAGLFAAFPKDLDLSAAGLEYILTWEGFRATPYDDATGNCTIGSGHLIHRSVCTDADRLQWGTITRDQARFIAYVDIESRIVPAIRTGIPSTPLFQHQFDTLVDWLYNVGPAYITGQSSVRIALLALPPRYGDVPFALLAYVYSGKSKMCGLYRRRIGDATLWNTASYASNHAACPQDYL</sequence>
<dbReference type="CDD" id="cd00737">
    <property type="entry name" value="lyz_endolysin_autolysin"/>
    <property type="match status" value="1"/>
</dbReference>
<dbReference type="InterPro" id="IPR023346">
    <property type="entry name" value="Lysozyme-like_dom_sf"/>
</dbReference>
<dbReference type="Gene3D" id="1.10.530.40">
    <property type="match status" value="1"/>
</dbReference>
<comment type="catalytic activity">
    <reaction evidence="4">
        <text>Hydrolysis of (1-&gt;4)-beta-linkages between N-acetylmuramic acid and N-acetyl-D-glucosamine residues in a peptidoglycan and between N-acetyl-D-glucosamine residues in chitodextrins.</text>
        <dbReference type="EC" id="3.2.1.17"/>
    </reaction>
</comment>
<dbReference type="PANTHER" id="PTHR38107:SF3">
    <property type="entry name" value="LYSOZYME RRRD-RELATED"/>
    <property type="match status" value="1"/>
</dbReference>
<dbReference type="InterPro" id="IPR051018">
    <property type="entry name" value="Bacteriophage_GH24"/>
</dbReference>
<feature type="signal peptide" evidence="5">
    <location>
        <begin position="1"/>
        <end position="21"/>
    </location>
</feature>
<dbReference type="Pfam" id="PF00959">
    <property type="entry name" value="Phage_lysozyme"/>
    <property type="match status" value="1"/>
</dbReference>
<dbReference type="PANTHER" id="PTHR38107">
    <property type="match status" value="1"/>
</dbReference>
<dbReference type="SUPFAM" id="SSF53955">
    <property type="entry name" value="Lysozyme-like"/>
    <property type="match status" value="1"/>
</dbReference>
<name>A0ABT0JZQ6_9ACTN</name>
<dbReference type="InterPro" id="IPR002196">
    <property type="entry name" value="Glyco_hydro_24"/>
</dbReference>
<dbReference type="EC" id="3.2.1.17" evidence="4"/>
<comment type="similarity">
    <text evidence="4">Belongs to the glycosyl hydrolase 24 family.</text>
</comment>
<dbReference type="InterPro" id="IPR033907">
    <property type="entry name" value="Endolysin_autolysin"/>
</dbReference>
<evidence type="ECO:0000256" key="1">
    <source>
        <dbReference type="ARBA" id="ARBA00022529"/>
    </source>
</evidence>
<reference evidence="6 7" key="1">
    <citation type="submission" date="2022-04" db="EMBL/GenBank/DDBJ databases">
        <title>Genome diversity in the genus Frankia.</title>
        <authorList>
            <person name="Carlos-Shanley C."/>
            <person name="Hahn D."/>
        </authorList>
    </citation>
    <scope>NUCLEOTIDE SEQUENCE [LARGE SCALE GENOMIC DNA]</scope>
    <source>
        <strain evidence="6 7">Ag45/Mut15</strain>
    </source>
</reference>
<proteinExistence type="inferred from homology"/>
<keyword evidence="1 4" id="KW-0929">Antimicrobial</keyword>
<evidence type="ECO:0000256" key="5">
    <source>
        <dbReference type="SAM" id="SignalP"/>
    </source>
</evidence>